<keyword evidence="1" id="KW-0472">Membrane</keyword>
<organism evidence="2 3">
    <name type="scientific">uncultured phage cr114_1</name>
    <dbReference type="NCBI Taxonomy" id="2772088"/>
    <lineage>
        <taxon>Viruses</taxon>
        <taxon>Duplodnaviria</taxon>
        <taxon>Heunggongvirae</taxon>
        <taxon>Uroviricota</taxon>
        <taxon>Caudoviricetes</taxon>
        <taxon>Crassvirales</taxon>
        <taxon>Suoliviridae</taxon>
        <taxon>Uncouvirinae</taxon>
        <taxon>Aurodevirus</taxon>
        <taxon>Aurodevirus intestinalis</taxon>
    </lineage>
</organism>
<proteinExistence type="predicted"/>
<dbReference type="GeneID" id="65131461"/>
<keyword evidence="3" id="KW-1185">Reference proteome</keyword>
<accession>A0A7M1S0B6</accession>
<reference evidence="2 3" key="1">
    <citation type="submission" date="2020-07" db="EMBL/GenBank/DDBJ databases">
        <title>Taxonomic proposal: Crassvirales, a new order of highly abundant and diverse bacterial viruses.</title>
        <authorList>
            <person name="Shkoporov A.N."/>
            <person name="Stockdale S.R."/>
            <person name="Guerin E."/>
            <person name="Ross R.P."/>
            <person name="Hill C."/>
        </authorList>
    </citation>
    <scope>NUCLEOTIDE SEQUENCE [LARGE SCALE GENOMIC DNA]</scope>
</reference>
<evidence type="ECO:0000313" key="2">
    <source>
        <dbReference type="EMBL" id="QOR59996.1"/>
    </source>
</evidence>
<evidence type="ECO:0000256" key="1">
    <source>
        <dbReference type="SAM" id="Phobius"/>
    </source>
</evidence>
<dbReference type="Proteomes" id="UP000593725">
    <property type="component" value="Segment"/>
</dbReference>
<feature type="transmembrane region" description="Helical" evidence="1">
    <location>
        <begin position="20"/>
        <end position="43"/>
    </location>
</feature>
<evidence type="ECO:0000313" key="3">
    <source>
        <dbReference type="Proteomes" id="UP000593725"/>
    </source>
</evidence>
<keyword evidence="1" id="KW-1133">Transmembrane helix</keyword>
<protein>
    <submittedName>
        <fullName evidence="2">Lysis regulatory protein-like protein</fullName>
    </submittedName>
</protein>
<dbReference type="KEGG" id="vg:65131461"/>
<dbReference type="EMBL" id="MT774404">
    <property type="protein sequence ID" value="QOR59996.1"/>
    <property type="molecule type" value="Genomic_DNA"/>
</dbReference>
<dbReference type="RefSeq" id="YP_010112969.1">
    <property type="nucleotide sequence ID" value="NC_055897.1"/>
</dbReference>
<keyword evidence="1" id="KW-0812">Transmembrane</keyword>
<name>A0A7M1S0B6_9CAUD</name>
<sequence>MKNYQMIPIIVKLINWFSNNIRIVAVGFVSLLIATILFLNNLLSKKNKEIDRITNNIKAYESIATDKEAHNRVLQLTINELNYSKDSLVQYINLVKKENKVKDKNLTSASVINTEIKDSVKTVIKREAIDFEEELKLNELTTIIVSKKDSILAAKIDIKNLQTIFVEEKKEYRNKYKNGFIRFLHFDWRRIITKKYTIHNSNPIIKIVNTRVIEIKYKE</sequence>